<dbReference type="PROSITE" id="PS50198">
    <property type="entry name" value="PPIC_PPIASE_2"/>
    <property type="match status" value="1"/>
</dbReference>
<dbReference type="Gene3D" id="3.10.50.40">
    <property type="match status" value="1"/>
</dbReference>
<dbReference type="Pfam" id="PF00639">
    <property type="entry name" value="Rotamase"/>
    <property type="match status" value="1"/>
</dbReference>
<dbReference type="PANTHER" id="PTHR10657">
    <property type="entry name" value="PEPTIDYL-PROLYL CIS-TRANS ISOMERASE"/>
    <property type="match status" value="1"/>
</dbReference>
<evidence type="ECO:0000259" key="6">
    <source>
        <dbReference type="PROSITE" id="PS50198"/>
    </source>
</evidence>
<comment type="caution">
    <text evidence="7">The sequence shown here is derived from an EMBL/GenBank/DDBJ whole genome shotgun (WGS) entry which is preliminary data.</text>
</comment>
<feature type="domain" description="PpiC" evidence="6">
    <location>
        <begin position="1"/>
        <end position="90"/>
    </location>
</feature>
<dbReference type="Proteomes" id="UP000593567">
    <property type="component" value="Unassembled WGS sequence"/>
</dbReference>
<evidence type="ECO:0000313" key="7">
    <source>
        <dbReference type="EMBL" id="KAF6028298.1"/>
    </source>
</evidence>
<keyword evidence="8" id="KW-1185">Reference proteome</keyword>
<dbReference type="AlphaFoldDB" id="A0A7J7JS94"/>
<dbReference type="EC" id="5.2.1.8" evidence="5"/>
<evidence type="ECO:0000256" key="2">
    <source>
        <dbReference type="ARBA" id="ARBA00023110"/>
    </source>
</evidence>
<organism evidence="7 8">
    <name type="scientific">Bugula neritina</name>
    <name type="common">Brown bryozoan</name>
    <name type="synonym">Sertularia neritina</name>
    <dbReference type="NCBI Taxonomy" id="10212"/>
    <lineage>
        <taxon>Eukaryota</taxon>
        <taxon>Metazoa</taxon>
        <taxon>Spiralia</taxon>
        <taxon>Lophotrochozoa</taxon>
        <taxon>Bryozoa</taxon>
        <taxon>Gymnolaemata</taxon>
        <taxon>Cheilostomatida</taxon>
        <taxon>Flustrina</taxon>
        <taxon>Buguloidea</taxon>
        <taxon>Bugulidae</taxon>
        <taxon>Bugula</taxon>
    </lineage>
</organism>
<evidence type="ECO:0000256" key="4">
    <source>
        <dbReference type="PROSITE-ProRule" id="PRU00278"/>
    </source>
</evidence>
<evidence type="ECO:0000256" key="5">
    <source>
        <dbReference type="RuleBase" id="RU363014"/>
    </source>
</evidence>
<proteinExistence type="predicted"/>
<name>A0A7J7JS94_BUGNE</name>
<dbReference type="PROSITE" id="PS01096">
    <property type="entry name" value="PPIC_PPIASE_1"/>
    <property type="match status" value="1"/>
</dbReference>
<evidence type="ECO:0000313" key="8">
    <source>
        <dbReference type="Proteomes" id="UP000593567"/>
    </source>
</evidence>
<dbReference type="SUPFAM" id="SSF54534">
    <property type="entry name" value="FKBP-like"/>
    <property type="match status" value="1"/>
</dbReference>
<dbReference type="EMBL" id="VXIV02001965">
    <property type="protein sequence ID" value="KAF6028298.1"/>
    <property type="molecule type" value="Genomic_DNA"/>
</dbReference>
<dbReference type="GO" id="GO:0005634">
    <property type="term" value="C:nucleus"/>
    <property type="evidence" value="ECO:0007669"/>
    <property type="project" value="TreeGrafter"/>
</dbReference>
<dbReference type="InterPro" id="IPR046357">
    <property type="entry name" value="PPIase_dom_sf"/>
</dbReference>
<gene>
    <name evidence="7" type="ORF">EB796_013402</name>
</gene>
<sequence length="90" mass="9815">MLQSQCLTKEEAIELLQSYRKQIQEGTETFEALASKFSDCSSAKRGGDLGPFGKGQMQRAFETAAFALEVGQLSDVVETDSGVHIIKRTA</sequence>
<dbReference type="GO" id="GO:0005829">
    <property type="term" value="C:cytosol"/>
    <property type="evidence" value="ECO:0007669"/>
    <property type="project" value="TreeGrafter"/>
</dbReference>
<keyword evidence="2 4" id="KW-0697">Rotamase</keyword>
<comment type="catalytic activity">
    <reaction evidence="1 5">
        <text>[protein]-peptidylproline (omega=180) = [protein]-peptidylproline (omega=0)</text>
        <dbReference type="Rhea" id="RHEA:16237"/>
        <dbReference type="Rhea" id="RHEA-COMP:10747"/>
        <dbReference type="Rhea" id="RHEA-COMP:10748"/>
        <dbReference type="ChEBI" id="CHEBI:83833"/>
        <dbReference type="ChEBI" id="CHEBI:83834"/>
        <dbReference type="EC" id="5.2.1.8"/>
    </reaction>
</comment>
<dbReference type="OrthoDB" id="2530521at2759"/>
<dbReference type="InterPro" id="IPR051370">
    <property type="entry name" value="PPIase_Pin1"/>
</dbReference>
<dbReference type="PANTHER" id="PTHR10657:SF4">
    <property type="entry name" value="PEPTIDYL-PROLYL CIS-TRANS ISOMERASE-RELATED"/>
    <property type="match status" value="1"/>
</dbReference>
<dbReference type="InterPro" id="IPR000297">
    <property type="entry name" value="PPIase_PpiC"/>
</dbReference>
<evidence type="ECO:0000256" key="1">
    <source>
        <dbReference type="ARBA" id="ARBA00000971"/>
    </source>
</evidence>
<protein>
    <recommendedName>
        <fullName evidence="5">Peptidyl-prolyl cis-trans isomerase</fullName>
        <ecNumber evidence="5">5.2.1.8</ecNumber>
    </recommendedName>
</protein>
<accession>A0A7J7JS94</accession>
<dbReference type="InterPro" id="IPR023058">
    <property type="entry name" value="PPIase_PpiC_CS"/>
</dbReference>
<dbReference type="GO" id="GO:0003755">
    <property type="term" value="F:peptidyl-prolyl cis-trans isomerase activity"/>
    <property type="evidence" value="ECO:0007669"/>
    <property type="project" value="UniProtKB-UniRule"/>
</dbReference>
<evidence type="ECO:0000256" key="3">
    <source>
        <dbReference type="ARBA" id="ARBA00023235"/>
    </source>
</evidence>
<keyword evidence="3 4" id="KW-0413">Isomerase</keyword>
<dbReference type="FunFam" id="3.10.50.40:FF:000010">
    <property type="entry name" value="Peptidyl-prolyl cis-trans isomerase Pin1"/>
    <property type="match status" value="1"/>
</dbReference>
<reference evidence="7" key="1">
    <citation type="submission" date="2020-06" db="EMBL/GenBank/DDBJ databases">
        <title>Draft genome of Bugula neritina, a colonial animal packing powerful symbionts and potential medicines.</title>
        <authorList>
            <person name="Rayko M."/>
        </authorList>
    </citation>
    <scope>NUCLEOTIDE SEQUENCE [LARGE SCALE GENOMIC DNA]</scope>
    <source>
        <strain evidence="7">Kwan_BN1</strain>
    </source>
</reference>